<evidence type="ECO:0000256" key="4">
    <source>
        <dbReference type="ARBA" id="ARBA00022958"/>
    </source>
</evidence>
<dbReference type="EC" id="3.6.-.-" evidence="6"/>
<dbReference type="InterPro" id="IPR027368">
    <property type="entry name" value="MnmE_dom2"/>
</dbReference>
<dbReference type="OrthoDB" id="9805918at2"/>
<keyword evidence="6" id="KW-0479">Metal-binding</keyword>
<dbReference type="InterPro" id="IPR006073">
    <property type="entry name" value="GTP-bd"/>
</dbReference>
<sequence length="445" mass="48086">MTPETIAAIATPPGQGGVGIVRVSGAQVPAIAEAILGRSLIPRTANVAVFQDVNGNFIDEGIAIFFQAPKSFTGEDVLELQGHGGSIVLDLILQRCLALGARMARPGEFTQRAYLNGKLDLAQAEAVADLIESTTTLAVRLAGQSLQGVFSRRIDALIEQLIQLRMLLEATLDFPDEDVDFVAELSVAEQLQQMIAMTQQIMREAHQGQRIREGLTVVIAGLPNAGKSSILNMLSDSDAAIVTPLPGTTRDLLKLHIQIDGLPIQIIDTAGIRNTDDLIEREGVRRAQDQLQKADLVLWIYDATESVALAFPEELLLNCPVIKIKNKIDLLGLEPQLIEMPDGVEIALSAVTGAGFDLLRTHLKTCAGVNMLPEGAFIARRRHLDALQRGLTSLDMALVNLTEQLGIEFVAEELFQAQQSFGEITGKVTSDDLLGRIFSSFCIGK</sequence>
<comment type="subcellular location">
    <subcellularLocation>
        <location evidence="6">Cytoplasm</location>
    </subcellularLocation>
</comment>
<comment type="function">
    <text evidence="6">Exhibits a very high intrinsic GTPase hydrolysis rate. Involved in the addition of a carboxymethylaminomethyl (cmnm) group at the wobble position (U34) of certain tRNAs, forming tRNA-cmnm(5)s(2)U34.</text>
</comment>
<feature type="binding site" evidence="6">
    <location>
        <position position="248"/>
    </location>
    <ligand>
        <name>K(+)</name>
        <dbReference type="ChEBI" id="CHEBI:29103"/>
    </ligand>
</feature>
<dbReference type="InterPro" id="IPR027266">
    <property type="entry name" value="TrmE/GcvT-like"/>
</dbReference>
<evidence type="ECO:0000256" key="6">
    <source>
        <dbReference type="HAMAP-Rule" id="MF_00379"/>
    </source>
</evidence>
<keyword evidence="2 6" id="KW-0819">tRNA processing</keyword>
<feature type="binding site" evidence="6">
    <location>
        <position position="245"/>
    </location>
    <ligand>
        <name>K(+)</name>
        <dbReference type="ChEBI" id="CHEBI:29103"/>
    </ligand>
</feature>
<dbReference type="SUPFAM" id="SSF116878">
    <property type="entry name" value="TrmE connector domain"/>
    <property type="match status" value="1"/>
</dbReference>
<dbReference type="Gene3D" id="3.30.1360.120">
    <property type="entry name" value="Probable tRNA modification gtpase trme, domain 1"/>
    <property type="match status" value="1"/>
</dbReference>
<keyword evidence="6" id="KW-0963">Cytoplasm</keyword>
<dbReference type="EMBL" id="PPGH01000035">
    <property type="protein sequence ID" value="PQJ95941.1"/>
    <property type="molecule type" value="Genomic_DNA"/>
</dbReference>
<feature type="binding site" evidence="6">
    <location>
        <position position="243"/>
    </location>
    <ligand>
        <name>K(+)</name>
        <dbReference type="ChEBI" id="CHEBI:29103"/>
    </ligand>
</feature>
<evidence type="ECO:0000313" key="9">
    <source>
        <dbReference type="EMBL" id="PQJ95941.1"/>
    </source>
</evidence>
<comment type="caution">
    <text evidence="9">The sequence shown here is derived from an EMBL/GenBank/DDBJ whole genome shotgun (WGS) entry which is preliminary data.</text>
</comment>
<dbReference type="Gene3D" id="1.20.120.430">
    <property type="entry name" value="tRNA modification GTPase MnmE domain 2"/>
    <property type="match status" value="1"/>
</dbReference>
<dbReference type="Pfam" id="PF01926">
    <property type="entry name" value="MMR_HSR1"/>
    <property type="match status" value="1"/>
</dbReference>
<dbReference type="GO" id="GO:0005525">
    <property type="term" value="F:GTP binding"/>
    <property type="evidence" value="ECO:0007669"/>
    <property type="project" value="UniProtKB-UniRule"/>
</dbReference>
<dbReference type="GO" id="GO:0030488">
    <property type="term" value="P:tRNA methylation"/>
    <property type="evidence" value="ECO:0007669"/>
    <property type="project" value="TreeGrafter"/>
</dbReference>
<feature type="binding site" evidence="6">
    <location>
        <position position="224"/>
    </location>
    <ligand>
        <name>K(+)</name>
        <dbReference type="ChEBI" id="CHEBI:29103"/>
    </ligand>
</feature>
<feature type="binding site" evidence="6">
    <location>
        <begin position="243"/>
        <end position="249"/>
    </location>
    <ligand>
        <name>GTP</name>
        <dbReference type="ChEBI" id="CHEBI:37565"/>
    </ligand>
</feature>
<dbReference type="NCBIfam" id="TIGR00231">
    <property type="entry name" value="small_GTP"/>
    <property type="match status" value="1"/>
</dbReference>
<dbReference type="InterPro" id="IPR027417">
    <property type="entry name" value="P-loop_NTPase"/>
</dbReference>
<dbReference type="GO" id="GO:0003924">
    <property type="term" value="F:GTPase activity"/>
    <property type="evidence" value="ECO:0007669"/>
    <property type="project" value="UniProtKB-UniRule"/>
</dbReference>
<dbReference type="PANTHER" id="PTHR42714:SF2">
    <property type="entry name" value="TRNA MODIFICATION GTPASE GTPBP3, MITOCHONDRIAL"/>
    <property type="match status" value="1"/>
</dbReference>
<dbReference type="InterPro" id="IPR004520">
    <property type="entry name" value="GTPase_MnmE"/>
</dbReference>
<dbReference type="InterPro" id="IPR005225">
    <property type="entry name" value="Small_GTP-bd"/>
</dbReference>
<keyword evidence="10" id="KW-1185">Reference proteome</keyword>
<comment type="subunit">
    <text evidence="6">Homodimer. Heterotetramer of two MnmE and two MnmG subunits.</text>
</comment>
<evidence type="ECO:0000256" key="2">
    <source>
        <dbReference type="ARBA" id="ARBA00022694"/>
    </source>
</evidence>
<dbReference type="GO" id="GO:0002098">
    <property type="term" value="P:tRNA wobble uridine modification"/>
    <property type="evidence" value="ECO:0007669"/>
    <property type="project" value="TreeGrafter"/>
</dbReference>
<evidence type="ECO:0000256" key="7">
    <source>
        <dbReference type="RuleBase" id="RU003313"/>
    </source>
</evidence>
<dbReference type="AlphaFoldDB" id="A0A2S7XRB3"/>
<comment type="cofactor">
    <cofactor evidence="6">
        <name>K(+)</name>
        <dbReference type="ChEBI" id="CHEBI:29103"/>
    </cofactor>
    <text evidence="6">Binds 1 potassium ion per subunit.</text>
</comment>
<organism evidence="9 10">
    <name type="scientific">Chromatium okenii</name>
    <dbReference type="NCBI Taxonomy" id="61644"/>
    <lineage>
        <taxon>Bacteria</taxon>
        <taxon>Pseudomonadati</taxon>
        <taxon>Pseudomonadota</taxon>
        <taxon>Gammaproteobacteria</taxon>
        <taxon>Chromatiales</taxon>
        <taxon>Chromatiaceae</taxon>
        <taxon>Chromatium</taxon>
    </lineage>
</organism>
<dbReference type="PROSITE" id="PS51709">
    <property type="entry name" value="G_TRME"/>
    <property type="match status" value="1"/>
</dbReference>
<feature type="binding site" evidence="6">
    <location>
        <position position="22"/>
    </location>
    <ligand>
        <name>(6S)-5-formyl-5,6,7,8-tetrahydrofolate</name>
        <dbReference type="ChEBI" id="CHEBI:57457"/>
    </ligand>
</feature>
<feature type="binding site" evidence="6">
    <location>
        <position position="445"/>
    </location>
    <ligand>
        <name>(6S)-5-formyl-5,6,7,8-tetrahydrofolate</name>
        <dbReference type="ChEBI" id="CHEBI:57457"/>
    </ligand>
</feature>
<feature type="binding site" evidence="6">
    <location>
        <position position="118"/>
    </location>
    <ligand>
        <name>(6S)-5-formyl-5,6,7,8-tetrahydrofolate</name>
        <dbReference type="ChEBI" id="CHEBI:57457"/>
    </ligand>
</feature>
<dbReference type="HAMAP" id="MF_00379">
    <property type="entry name" value="GTPase_MnmE"/>
    <property type="match status" value="1"/>
</dbReference>
<evidence type="ECO:0000256" key="5">
    <source>
        <dbReference type="ARBA" id="ARBA00023134"/>
    </source>
</evidence>
<accession>A0A2S7XRB3</accession>
<dbReference type="NCBIfam" id="TIGR00450">
    <property type="entry name" value="mnmE_trmE_thdF"/>
    <property type="match status" value="1"/>
</dbReference>
<dbReference type="Pfam" id="PF10396">
    <property type="entry name" value="TrmE_N"/>
    <property type="match status" value="1"/>
</dbReference>
<feature type="binding site" evidence="6">
    <location>
        <position position="79"/>
    </location>
    <ligand>
        <name>(6S)-5-formyl-5,6,7,8-tetrahydrofolate</name>
        <dbReference type="ChEBI" id="CHEBI:57457"/>
    </ligand>
</feature>
<dbReference type="CDD" id="cd04164">
    <property type="entry name" value="trmE"/>
    <property type="match status" value="1"/>
</dbReference>
<feature type="binding site" evidence="6">
    <location>
        <begin position="224"/>
        <end position="229"/>
    </location>
    <ligand>
        <name>GTP</name>
        <dbReference type="ChEBI" id="CHEBI:37565"/>
    </ligand>
</feature>
<keyword evidence="6" id="KW-0378">Hydrolase</keyword>
<evidence type="ECO:0000313" key="10">
    <source>
        <dbReference type="Proteomes" id="UP000239936"/>
    </source>
</evidence>
<dbReference type="NCBIfam" id="NF003661">
    <property type="entry name" value="PRK05291.1-3"/>
    <property type="match status" value="1"/>
</dbReference>
<dbReference type="Gene3D" id="3.40.50.300">
    <property type="entry name" value="P-loop containing nucleotide triphosphate hydrolases"/>
    <property type="match status" value="1"/>
</dbReference>
<keyword evidence="5 6" id="KW-0342">GTP-binding</keyword>
<dbReference type="PANTHER" id="PTHR42714">
    <property type="entry name" value="TRNA MODIFICATION GTPASE GTPBP3"/>
    <property type="match status" value="1"/>
</dbReference>
<dbReference type="Pfam" id="PF12631">
    <property type="entry name" value="MnmE_helical"/>
    <property type="match status" value="1"/>
</dbReference>
<dbReference type="InterPro" id="IPR025867">
    <property type="entry name" value="MnmE_helical"/>
</dbReference>
<keyword evidence="6" id="KW-0460">Magnesium</keyword>
<dbReference type="InterPro" id="IPR018948">
    <property type="entry name" value="GTP-bd_TrmE_N"/>
</dbReference>
<dbReference type="Proteomes" id="UP000239936">
    <property type="component" value="Unassembled WGS sequence"/>
</dbReference>
<name>A0A2S7XRB3_9GAMM</name>
<dbReference type="GO" id="GO:0046872">
    <property type="term" value="F:metal ion binding"/>
    <property type="evidence" value="ECO:0007669"/>
    <property type="project" value="UniProtKB-KW"/>
</dbReference>
<dbReference type="InterPro" id="IPR031168">
    <property type="entry name" value="G_TrmE"/>
</dbReference>
<evidence type="ECO:0000256" key="3">
    <source>
        <dbReference type="ARBA" id="ARBA00022741"/>
    </source>
</evidence>
<evidence type="ECO:0000256" key="1">
    <source>
        <dbReference type="ARBA" id="ARBA00011043"/>
    </source>
</evidence>
<feature type="domain" description="TrmE-type G" evidence="8">
    <location>
        <begin position="214"/>
        <end position="368"/>
    </location>
</feature>
<proteinExistence type="inferred from homology"/>
<evidence type="ECO:0000259" key="8">
    <source>
        <dbReference type="PROSITE" id="PS51709"/>
    </source>
</evidence>
<gene>
    <name evidence="6" type="primary">mnmE</name>
    <name evidence="6" type="synonym">trmE</name>
    <name evidence="9" type="ORF">CXB77_08695</name>
</gene>
<keyword evidence="3 6" id="KW-0547">Nucleotide-binding</keyword>
<reference evidence="9 10" key="1">
    <citation type="submission" date="2018-01" db="EMBL/GenBank/DDBJ databases">
        <title>The complete genome sequence of Chromatium okenii LaCa, a purple sulfur bacterium with a turbulent life.</title>
        <authorList>
            <person name="Luedin S.M."/>
            <person name="Liechti N."/>
            <person name="Storelli N."/>
            <person name="Danza F."/>
            <person name="Wittwer M."/>
            <person name="Pothier J.F."/>
            <person name="Tonolla M.A."/>
        </authorList>
    </citation>
    <scope>NUCLEOTIDE SEQUENCE [LARGE SCALE GENOMIC DNA]</scope>
    <source>
        <strain evidence="9 10">LaCa</strain>
    </source>
</reference>
<protein>
    <recommendedName>
        <fullName evidence="6">tRNA modification GTPase MnmE</fullName>
        <ecNumber evidence="6">3.6.-.-</ecNumber>
    </recommendedName>
</protein>
<feature type="binding site" evidence="6">
    <location>
        <position position="228"/>
    </location>
    <ligand>
        <name>Mg(2+)</name>
        <dbReference type="ChEBI" id="CHEBI:18420"/>
    </ligand>
</feature>
<dbReference type="CDD" id="cd14858">
    <property type="entry name" value="TrmE_N"/>
    <property type="match status" value="1"/>
</dbReference>
<dbReference type="GO" id="GO:0005829">
    <property type="term" value="C:cytosol"/>
    <property type="evidence" value="ECO:0007669"/>
    <property type="project" value="TreeGrafter"/>
</dbReference>
<feature type="binding site" evidence="6">
    <location>
        <position position="249"/>
    </location>
    <ligand>
        <name>Mg(2+)</name>
        <dbReference type="ChEBI" id="CHEBI:18420"/>
    </ligand>
</feature>
<comment type="similarity">
    <text evidence="1 6 7">Belongs to the TRAFAC class TrmE-Era-EngA-EngB-Septin-like GTPase superfamily. TrmE GTPase family.</text>
</comment>
<feature type="binding site" evidence="6">
    <location>
        <begin position="268"/>
        <end position="271"/>
    </location>
    <ligand>
        <name>GTP</name>
        <dbReference type="ChEBI" id="CHEBI:37565"/>
    </ligand>
</feature>
<comment type="caution">
    <text evidence="6">Lacks conserved residue(s) required for the propagation of feature annotation.</text>
</comment>
<dbReference type="SUPFAM" id="SSF52540">
    <property type="entry name" value="P-loop containing nucleoside triphosphate hydrolases"/>
    <property type="match status" value="1"/>
</dbReference>
<dbReference type="RefSeq" id="WP_105073581.1">
    <property type="nucleotide sequence ID" value="NZ_PPGH01000035.1"/>
</dbReference>
<keyword evidence="4 6" id="KW-0630">Potassium</keyword>